<reference evidence="1 2" key="1">
    <citation type="journal article" date="2021" name="Int. J. Syst. Evol. Microbiol.">
        <title>Reticulibacter mediterranei gen. nov., sp. nov., within the new family Reticulibacteraceae fam. nov., and Ktedonospora formicarum gen. nov., sp. nov., Ktedonobacter robiniae sp. nov., Dictyobacter formicarum sp. nov. and Dictyobacter arantiisoli sp. nov., belonging to the class Ktedonobacteria.</title>
        <authorList>
            <person name="Yabe S."/>
            <person name="Zheng Y."/>
            <person name="Wang C.M."/>
            <person name="Sakai Y."/>
            <person name="Abe K."/>
            <person name="Yokota A."/>
            <person name="Donadio S."/>
            <person name="Cavaletti L."/>
            <person name="Monciardini P."/>
        </authorList>
    </citation>
    <scope>NUCLEOTIDE SEQUENCE [LARGE SCALE GENOMIC DNA]</scope>
    <source>
        <strain evidence="1 2">SOSP1-30</strain>
    </source>
</reference>
<name>A0ABQ3UUL6_9CHLR</name>
<dbReference type="EMBL" id="BNJG01000002">
    <property type="protein sequence ID" value="GHO56539.1"/>
    <property type="molecule type" value="Genomic_DNA"/>
</dbReference>
<gene>
    <name evidence="1" type="ORF">KSB_50140</name>
</gene>
<keyword evidence="2" id="KW-1185">Reference proteome</keyword>
<accession>A0ABQ3UUL6</accession>
<sequence>MKLTQHPEYQRVYIANGEAFRLCEQAIIQWQAHNNTISVPAYGLTWTYESAREFVRDLSTLFQEYNHILWNGFNYCCQCGGQCCVADASNIQPFDLLAITLLDQSAPGLAENISASERQCIYLVNRRCSWPAEWRTIKCWSFYCLGTGPWRPDTSISELRGEITRELQQLVRTRLPLPLQRYETIQGFALADSLDDPVAFSEAIHNALFEIFVDPLNEVYPIIDLQLGNNSSNTPPEPRGTLTTSLLLDDQVATFIAQAVEEASETPPVVPTELAISVEQLLQDLEALQWIIEGHPSHESKLLHELYLHYANAPAPAPGDPPSIWYRMCDYLSKM</sequence>
<organism evidence="1 2">
    <name type="scientific">Ktedonobacter robiniae</name>
    <dbReference type="NCBI Taxonomy" id="2778365"/>
    <lineage>
        <taxon>Bacteria</taxon>
        <taxon>Bacillati</taxon>
        <taxon>Chloroflexota</taxon>
        <taxon>Ktedonobacteria</taxon>
        <taxon>Ktedonobacterales</taxon>
        <taxon>Ktedonobacteraceae</taxon>
        <taxon>Ktedonobacter</taxon>
    </lineage>
</organism>
<evidence type="ECO:0000313" key="1">
    <source>
        <dbReference type="EMBL" id="GHO56539.1"/>
    </source>
</evidence>
<evidence type="ECO:0000313" key="2">
    <source>
        <dbReference type="Proteomes" id="UP000654345"/>
    </source>
</evidence>
<evidence type="ECO:0008006" key="3">
    <source>
        <dbReference type="Google" id="ProtNLM"/>
    </source>
</evidence>
<comment type="caution">
    <text evidence="1">The sequence shown here is derived from an EMBL/GenBank/DDBJ whole genome shotgun (WGS) entry which is preliminary data.</text>
</comment>
<protein>
    <recommendedName>
        <fullName evidence="3">Zinc/iron-chelating domain-containing protein</fullName>
    </recommendedName>
</protein>
<proteinExistence type="predicted"/>
<dbReference type="Proteomes" id="UP000654345">
    <property type="component" value="Unassembled WGS sequence"/>
</dbReference>
<dbReference type="RefSeq" id="WP_201373018.1">
    <property type="nucleotide sequence ID" value="NZ_BNJG01000002.1"/>
</dbReference>